<sequence length="288" mass="31927">MSVMKVAALLLLVLFIVKADDADVKTEWTLNEVDKIPAMSFNISLPEDRYTSFMFGVDRQLALTTTKPHIEKRPVLGVQKFRPDNWVNVTLTGRGHAACTLAIRADTLYLVGFKPQGGSWYAFDNRKNLIHGSTSLGFTEDYKSLAGKNGHMDLVNVAVGKKPAQEALDTLASYKHGSTSQIDTKKALVRFVVMFCEAARLQLIRADVSAAWDQEEGGKLRQVSVEVTVKWSDISCALLGSSMKKKWDSIKEAKDIENYGEPQMKSAKAAADNVYCILQAKDCSVHYN</sequence>
<feature type="signal peptide" evidence="2">
    <location>
        <begin position="1"/>
        <end position="19"/>
    </location>
</feature>
<dbReference type="EC" id="3.2.2.22" evidence="1"/>
<dbReference type="SUPFAM" id="SSF56371">
    <property type="entry name" value="Ribosome inactivating proteins (RIP)"/>
    <property type="match status" value="1"/>
</dbReference>
<reference evidence="3" key="1">
    <citation type="submission" date="2024-10" db="EMBL/GenBank/DDBJ databases">
        <authorList>
            <person name="Ryan C."/>
        </authorList>
    </citation>
    <scope>NUCLEOTIDE SEQUENCE [LARGE SCALE GENOMIC DNA]</scope>
</reference>
<comment type="similarity">
    <text evidence="1">Belongs to the ribosome-inactivating protein family.</text>
</comment>
<organism evidence="3 4">
    <name type="scientific">Urochloa decumbens</name>
    <dbReference type="NCBI Taxonomy" id="240449"/>
    <lineage>
        <taxon>Eukaryota</taxon>
        <taxon>Viridiplantae</taxon>
        <taxon>Streptophyta</taxon>
        <taxon>Embryophyta</taxon>
        <taxon>Tracheophyta</taxon>
        <taxon>Spermatophyta</taxon>
        <taxon>Magnoliopsida</taxon>
        <taxon>Liliopsida</taxon>
        <taxon>Poales</taxon>
        <taxon>Poaceae</taxon>
        <taxon>PACMAD clade</taxon>
        <taxon>Panicoideae</taxon>
        <taxon>Panicodae</taxon>
        <taxon>Paniceae</taxon>
        <taxon>Melinidinae</taxon>
        <taxon>Urochloa</taxon>
    </lineage>
</organism>
<comment type="caution">
    <text evidence="3">The sequence shown here is derived from an EMBL/GenBank/DDBJ whole genome shotgun (WGS) entry which is preliminary data.</text>
</comment>
<keyword evidence="4" id="KW-1185">Reference proteome</keyword>
<dbReference type="GO" id="GO:0030598">
    <property type="term" value="F:rRNA N-glycosylase activity"/>
    <property type="evidence" value="ECO:0007669"/>
    <property type="project" value="UniProtKB-EC"/>
</dbReference>
<gene>
    <name evidence="3" type="ORF">URODEC1_LOCUS124630</name>
</gene>
<comment type="catalytic activity">
    <reaction evidence="1">
        <text>Endohydrolysis of the N-glycosidic bond at one specific adenosine on the 28S rRNA.</text>
        <dbReference type="EC" id="3.2.2.22"/>
    </reaction>
</comment>
<dbReference type="InterPro" id="IPR016138">
    <property type="entry name" value="Ribosome_inactivat_prot_sub1"/>
</dbReference>
<dbReference type="GO" id="GO:0006952">
    <property type="term" value="P:defense response"/>
    <property type="evidence" value="ECO:0007669"/>
    <property type="project" value="UniProtKB-KW"/>
</dbReference>
<dbReference type="PANTHER" id="PTHR33453">
    <property type="match status" value="1"/>
</dbReference>
<dbReference type="GO" id="GO:0017148">
    <property type="term" value="P:negative regulation of translation"/>
    <property type="evidence" value="ECO:0007669"/>
    <property type="project" value="UniProtKB-KW"/>
</dbReference>
<dbReference type="Pfam" id="PF00161">
    <property type="entry name" value="RIP"/>
    <property type="match status" value="1"/>
</dbReference>
<keyword evidence="1" id="KW-0652">Protein synthesis inhibitor</keyword>
<dbReference type="AlphaFoldDB" id="A0ABC9HA98"/>
<dbReference type="Proteomes" id="UP001497457">
    <property type="component" value="Unassembled WGS sequence"/>
</dbReference>
<evidence type="ECO:0000256" key="1">
    <source>
        <dbReference type="RuleBase" id="RU004915"/>
    </source>
</evidence>
<keyword evidence="1" id="KW-0800">Toxin</keyword>
<keyword evidence="1" id="KW-0378">Hydrolase</keyword>
<keyword evidence="2" id="KW-0732">Signal</keyword>
<accession>A0ABC9HA98</accession>
<evidence type="ECO:0000313" key="4">
    <source>
        <dbReference type="Proteomes" id="UP001497457"/>
    </source>
</evidence>
<dbReference type="Gene3D" id="3.40.420.10">
    <property type="entry name" value="Ricin (A subunit), domain 1"/>
    <property type="match status" value="1"/>
</dbReference>
<protein>
    <recommendedName>
        <fullName evidence="1">rRNA N-glycosylase</fullName>
        <ecNumber evidence="1">3.2.2.22</ecNumber>
    </recommendedName>
</protein>
<dbReference type="InterPro" id="IPR036041">
    <property type="entry name" value="Ribosome-inact_prot_sf"/>
</dbReference>
<dbReference type="PANTHER" id="PTHR33453:SF11">
    <property type="entry name" value="RRNA N-GLYCOSYLASE"/>
    <property type="match status" value="1"/>
</dbReference>
<feature type="chain" id="PRO_5044885924" description="rRNA N-glycosylase" evidence="2">
    <location>
        <begin position="20"/>
        <end position="288"/>
    </location>
</feature>
<name>A0ABC9HA98_9POAL</name>
<proteinExistence type="inferred from homology"/>
<dbReference type="GO" id="GO:0090729">
    <property type="term" value="F:toxin activity"/>
    <property type="evidence" value="ECO:0007669"/>
    <property type="project" value="UniProtKB-KW"/>
</dbReference>
<keyword evidence="1" id="KW-0611">Plant defense</keyword>
<dbReference type="InterPro" id="IPR001574">
    <property type="entry name" value="Ribosome_inactivat_prot"/>
</dbReference>
<evidence type="ECO:0000256" key="2">
    <source>
        <dbReference type="SAM" id="SignalP"/>
    </source>
</evidence>
<dbReference type="EMBL" id="CAXIPR030004614">
    <property type="protein sequence ID" value="CAM0151740.1"/>
    <property type="molecule type" value="Genomic_DNA"/>
</dbReference>
<evidence type="ECO:0000313" key="3">
    <source>
        <dbReference type="EMBL" id="CAM0151740.1"/>
    </source>
</evidence>